<dbReference type="Pfam" id="PF00512">
    <property type="entry name" value="HisKA"/>
    <property type="match status" value="1"/>
</dbReference>
<evidence type="ECO:0000313" key="19">
    <source>
        <dbReference type="Proteomes" id="UP000250642"/>
    </source>
</evidence>
<evidence type="ECO:0000256" key="1">
    <source>
        <dbReference type="ARBA" id="ARBA00000085"/>
    </source>
</evidence>
<reference evidence="18 19" key="1">
    <citation type="submission" date="2018-04" db="EMBL/GenBank/DDBJ databases">
        <title>Paenibacillus taichungensis Genome sequencing and assembly.</title>
        <authorList>
            <person name="Xu J."/>
            <person name="Rensing C."/>
            <person name="Mazhar H.S."/>
        </authorList>
    </citation>
    <scope>NUCLEOTIDE SEQUENCE [LARGE SCALE GENOMIC DNA]</scope>
    <source>
        <strain evidence="18 19">NC1</strain>
    </source>
</reference>
<feature type="modified residue" description="4-aspartylphosphate" evidence="13">
    <location>
        <position position="824"/>
    </location>
</feature>
<dbReference type="InterPro" id="IPR036890">
    <property type="entry name" value="HATPase_C_sf"/>
</dbReference>
<dbReference type="SMART" id="SM00086">
    <property type="entry name" value="PAC"/>
    <property type="match status" value="4"/>
</dbReference>
<dbReference type="InterPro" id="IPR004358">
    <property type="entry name" value="Sig_transdc_His_kin-like_C"/>
</dbReference>
<dbReference type="Gene3D" id="3.30.450.20">
    <property type="entry name" value="PAS domain"/>
    <property type="match status" value="4"/>
</dbReference>
<keyword evidence="8" id="KW-0067">ATP-binding</keyword>
<dbReference type="Pfam" id="PF08447">
    <property type="entry name" value="PAS_3"/>
    <property type="match status" value="2"/>
</dbReference>
<dbReference type="PROSITE" id="PS50110">
    <property type="entry name" value="RESPONSE_REGULATORY"/>
    <property type="match status" value="1"/>
</dbReference>
<dbReference type="Pfam" id="PF13426">
    <property type="entry name" value="PAS_9"/>
    <property type="match status" value="2"/>
</dbReference>
<evidence type="ECO:0000256" key="11">
    <source>
        <dbReference type="ARBA" id="ARBA00068150"/>
    </source>
</evidence>
<dbReference type="AlphaFoldDB" id="A0A329QZ51"/>
<dbReference type="PROSITE" id="PS50112">
    <property type="entry name" value="PAS"/>
    <property type="match status" value="3"/>
</dbReference>
<dbReference type="SUPFAM" id="SSF55785">
    <property type="entry name" value="PYP-like sensor domain (PAS domain)"/>
    <property type="match status" value="4"/>
</dbReference>
<dbReference type="FunFam" id="1.10.287.130:FF:000002">
    <property type="entry name" value="Two-component osmosensing histidine kinase"/>
    <property type="match status" value="1"/>
</dbReference>
<evidence type="ECO:0000259" key="17">
    <source>
        <dbReference type="PROSITE" id="PS50113"/>
    </source>
</evidence>
<evidence type="ECO:0000256" key="6">
    <source>
        <dbReference type="ARBA" id="ARBA00022741"/>
    </source>
</evidence>
<dbReference type="SUPFAM" id="SSF52172">
    <property type="entry name" value="CheY-like"/>
    <property type="match status" value="1"/>
</dbReference>
<dbReference type="FunFam" id="3.30.565.10:FF:000010">
    <property type="entry name" value="Sensor histidine kinase RcsC"/>
    <property type="match status" value="1"/>
</dbReference>
<dbReference type="PANTHER" id="PTHR45339">
    <property type="entry name" value="HYBRID SIGNAL TRANSDUCTION HISTIDINE KINASE J"/>
    <property type="match status" value="1"/>
</dbReference>
<feature type="domain" description="Response regulatory" evidence="15">
    <location>
        <begin position="775"/>
        <end position="892"/>
    </location>
</feature>
<feature type="domain" description="PAC" evidence="17">
    <location>
        <begin position="345"/>
        <end position="397"/>
    </location>
</feature>
<protein>
    <recommendedName>
        <fullName evidence="12">Circadian input-output histidine kinase CikA</fullName>
        <ecNumber evidence="3">2.7.13.3</ecNumber>
    </recommendedName>
    <alternativeName>
        <fullName evidence="11">Sensory/regulatory protein RpfC</fullName>
    </alternativeName>
</protein>
<feature type="domain" description="Histidine kinase" evidence="14">
    <location>
        <begin position="531"/>
        <end position="753"/>
    </location>
</feature>
<evidence type="ECO:0000256" key="8">
    <source>
        <dbReference type="ARBA" id="ARBA00022840"/>
    </source>
</evidence>
<feature type="domain" description="PAS" evidence="16">
    <location>
        <begin position="398"/>
        <end position="468"/>
    </location>
</feature>
<dbReference type="Gene3D" id="3.40.50.2300">
    <property type="match status" value="1"/>
</dbReference>
<evidence type="ECO:0000256" key="13">
    <source>
        <dbReference type="PROSITE-ProRule" id="PRU00169"/>
    </source>
</evidence>
<keyword evidence="6" id="KW-0547">Nucleotide-binding</keyword>
<dbReference type="PANTHER" id="PTHR45339:SF1">
    <property type="entry name" value="HYBRID SIGNAL TRANSDUCTION HISTIDINE KINASE J"/>
    <property type="match status" value="1"/>
</dbReference>
<gene>
    <name evidence="18" type="ORF">DC345_05630</name>
</gene>
<evidence type="ECO:0000256" key="10">
    <source>
        <dbReference type="ARBA" id="ARBA00064003"/>
    </source>
</evidence>
<dbReference type="PROSITE" id="PS50113">
    <property type="entry name" value="PAC"/>
    <property type="match status" value="3"/>
</dbReference>
<dbReference type="InterPro" id="IPR005467">
    <property type="entry name" value="His_kinase_dom"/>
</dbReference>
<evidence type="ECO:0000256" key="3">
    <source>
        <dbReference type="ARBA" id="ARBA00012438"/>
    </source>
</evidence>
<dbReference type="SUPFAM" id="SSF55874">
    <property type="entry name" value="ATPase domain of HSP90 chaperone/DNA topoisomerase II/histidine kinase"/>
    <property type="match status" value="1"/>
</dbReference>
<comment type="subunit">
    <text evidence="10">At low DSF concentrations, interacts with RpfF.</text>
</comment>
<dbReference type="InterPro" id="IPR035965">
    <property type="entry name" value="PAS-like_dom_sf"/>
</dbReference>
<dbReference type="EC" id="2.7.13.3" evidence="3"/>
<dbReference type="SMART" id="SM00388">
    <property type="entry name" value="HisKA"/>
    <property type="match status" value="1"/>
</dbReference>
<feature type="domain" description="PAS" evidence="16">
    <location>
        <begin position="159"/>
        <end position="236"/>
    </location>
</feature>
<evidence type="ECO:0000259" key="16">
    <source>
        <dbReference type="PROSITE" id="PS50112"/>
    </source>
</evidence>
<sequence length="902" mass="103344">MFQQWKNRVLSKYCVYTPKGELKMQVQKVDHHELFEQIYNQAPIGIALVAPTGQWMKVNPAFCSMLGYTAQELILLHYKEITHADDFAQDLKYERELCEGKSQEYRYEKRYIQKNGDILWISMHISLARNEVSGEPLYFICHVVDITDHKTTELKLLQTEEMFKLISDNAQEIIYIATFDGICRYCSPSIYKLLGYTPEEVVGNNNTAIFHPQDLDRVSQIDLSTGHMLNMQVQHKDGHSLWFETTYKVIGDSGQEQQILAIGRDISERKKHEEISAEAERIAMIGSWEWNMLNDHVSMSEQIFEIFEIDNNKLYKGSDIFAFMEQAEEQRLKECIEWVKTGQPLDFEYRHLGSNGKEKYLHLRGLITFDEDQQPIQLNGTLQDITERKLVEFKLQESVERYTSLKKYNHDAIISFDMDGNIINANPVAMKMTGCPVAEMIGTSICRFIGPYHLGLILNSQYEMAEKEINAVQHVNGSETEVLATLAPIIINEKNVGFYLIAKDITEQKKLLVAKETAERMNKAKSEFLAMMSHEIRTPMNGVIGMTDLLLDTPGLSGEQKEYIEIIQKSGDSLLAIINDILDFSKIESGKTDLVDEPFDLKEIVTETVKIVTPMIREKQLDLRLSLDDAIPVPLFGDAYRLKQVLTNIIGNAVKFTPEGSIEIEVKVIGQEYNDVQFQFKVKDTGIGIPVEKREHLFEAFYQLENFMTRKPQGTGLGLAISKKLVELMQGDIWIEDSDATGTTFMFTASFKASNMEDFNRYDLQQKKNKTDQLRILIAEDNEVNQLVLRRMIEKKGHLVDYVVNGIEAVEAVKRSAYDIVFMDVHMPRLNGFEATKAIKELMRPEACPYIVAVTANAVRGDMDKCLKAGMDAYVSKPIKSESIMQVMEEFYKIKKYPTAYN</sequence>
<dbReference type="GO" id="GO:0005524">
    <property type="term" value="F:ATP binding"/>
    <property type="evidence" value="ECO:0007669"/>
    <property type="project" value="UniProtKB-KW"/>
</dbReference>
<dbReference type="EMBL" id="QEVW01000005">
    <property type="protein sequence ID" value="RAW16592.1"/>
    <property type="molecule type" value="Genomic_DNA"/>
</dbReference>
<comment type="similarity">
    <text evidence="2">In the N-terminal section; belongs to the phytochrome family.</text>
</comment>
<dbReference type="PROSITE" id="PS50109">
    <property type="entry name" value="HIS_KIN"/>
    <property type="match status" value="1"/>
</dbReference>
<dbReference type="PRINTS" id="PR00344">
    <property type="entry name" value="BCTRLSENSOR"/>
</dbReference>
<feature type="domain" description="PAS" evidence="16">
    <location>
        <begin position="31"/>
        <end position="86"/>
    </location>
</feature>
<evidence type="ECO:0000259" key="15">
    <source>
        <dbReference type="PROSITE" id="PS50110"/>
    </source>
</evidence>
<dbReference type="InterPro" id="IPR000700">
    <property type="entry name" value="PAS-assoc_C"/>
</dbReference>
<dbReference type="Proteomes" id="UP000250642">
    <property type="component" value="Unassembled WGS sequence"/>
</dbReference>
<dbReference type="CDD" id="cd16922">
    <property type="entry name" value="HATPase_EvgS-ArcB-TorS-like"/>
    <property type="match status" value="1"/>
</dbReference>
<dbReference type="InterPro" id="IPR003594">
    <property type="entry name" value="HATPase_dom"/>
</dbReference>
<evidence type="ECO:0000313" key="18">
    <source>
        <dbReference type="EMBL" id="RAW16592.1"/>
    </source>
</evidence>
<dbReference type="SUPFAM" id="SSF47384">
    <property type="entry name" value="Homodimeric domain of signal transducing histidine kinase"/>
    <property type="match status" value="1"/>
</dbReference>
<dbReference type="InterPro" id="IPR011006">
    <property type="entry name" value="CheY-like_superfamily"/>
</dbReference>
<keyword evidence="5" id="KW-0808">Transferase</keyword>
<proteinExistence type="inferred from homology"/>
<dbReference type="NCBIfam" id="TIGR00229">
    <property type="entry name" value="sensory_box"/>
    <property type="match status" value="3"/>
</dbReference>
<evidence type="ECO:0000259" key="14">
    <source>
        <dbReference type="PROSITE" id="PS50109"/>
    </source>
</evidence>
<keyword evidence="9" id="KW-0902">Two-component regulatory system</keyword>
<evidence type="ECO:0000256" key="9">
    <source>
        <dbReference type="ARBA" id="ARBA00023012"/>
    </source>
</evidence>
<dbReference type="SMART" id="SM00448">
    <property type="entry name" value="REC"/>
    <property type="match status" value="1"/>
</dbReference>
<dbReference type="SMART" id="SM00091">
    <property type="entry name" value="PAS"/>
    <property type="match status" value="3"/>
</dbReference>
<dbReference type="InterPro" id="IPR013655">
    <property type="entry name" value="PAS_fold_3"/>
</dbReference>
<dbReference type="CDD" id="cd00082">
    <property type="entry name" value="HisKA"/>
    <property type="match status" value="1"/>
</dbReference>
<dbReference type="CDD" id="cd17546">
    <property type="entry name" value="REC_hyHK_CKI1_RcsC-like"/>
    <property type="match status" value="1"/>
</dbReference>
<evidence type="ECO:0000256" key="12">
    <source>
        <dbReference type="ARBA" id="ARBA00074306"/>
    </source>
</evidence>
<feature type="domain" description="PAC" evidence="17">
    <location>
        <begin position="105"/>
        <end position="158"/>
    </location>
</feature>
<evidence type="ECO:0000256" key="5">
    <source>
        <dbReference type="ARBA" id="ARBA00022679"/>
    </source>
</evidence>
<dbReference type="Pfam" id="PF02518">
    <property type="entry name" value="HATPase_c"/>
    <property type="match status" value="1"/>
</dbReference>
<name>A0A329QZ51_9BACL</name>
<dbReference type="GO" id="GO:0000155">
    <property type="term" value="F:phosphorelay sensor kinase activity"/>
    <property type="evidence" value="ECO:0007669"/>
    <property type="project" value="InterPro"/>
</dbReference>
<evidence type="ECO:0000256" key="4">
    <source>
        <dbReference type="ARBA" id="ARBA00022553"/>
    </source>
</evidence>
<feature type="domain" description="PAC" evidence="17">
    <location>
        <begin position="227"/>
        <end position="278"/>
    </location>
</feature>
<dbReference type="InterPro" id="IPR001610">
    <property type="entry name" value="PAC"/>
</dbReference>
<comment type="catalytic activity">
    <reaction evidence="1">
        <text>ATP + protein L-histidine = ADP + protein N-phospho-L-histidine.</text>
        <dbReference type="EC" id="2.7.13.3"/>
    </reaction>
</comment>
<dbReference type="Gene3D" id="3.30.565.10">
    <property type="entry name" value="Histidine kinase-like ATPase, C-terminal domain"/>
    <property type="match status" value="1"/>
</dbReference>
<evidence type="ECO:0000256" key="7">
    <source>
        <dbReference type="ARBA" id="ARBA00022777"/>
    </source>
</evidence>
<dbReference type="CDD" id="cd00130">
    <property type="entry name" value="PAS"/>
    <property type="match status" value="4"/>
</dbReference>
<dbReference type="InterPro" id="IPR003661">
    <property type="entry name" value="HisK_dim/P_dom"/>
</dbReference>
<dbReference type="Gene3D" id="1.10.287.130">
    <property type="match status" value="1"/>
</dbReference>
<dbReference type="InterPro" id="IPR036097">
    <property type="entry name" value="HisK_dim/P_sf"/>
</dbReference>
<evidence type="ECO:0000256" key="2">
    <source>
        <dbReference type="ARBA" id="ARBA00006402"/>
    </source>
</evidence>
<keyword evidence="4 13" id="KW-0597">Phosphoprotein</keyword>
<dbReference type="InterPro" id="IPR000014">
    <property type="entry name" value="PAS"/>
</dbReference>
<dbReference type="Pfam" id="PF00072">
    <property type="entry name" value="Response_reg"/>
    <property type="match status" value="1"/>
</dbReference>
<dbReference type="SMART" id="SM00387">
    <property type="entry name" value="HATPase_c"/>
    <property type="match status" value="1"/>
</dbReference>
<organism evidence="18 19">
    <name type="scientific">Paenibacillus taichungensis</name>
    <dbReference type="NCBI Taxonomy" id="484184"/>
    <lineage>
        <taxon>Bacteria</taxon>
        <taxon>Bacillati</taxon>
        <taxon>Bacillota</taxon>
        <taxon>Bacilli</taxon>
        <taxon>Bacillales</taxon>
        <taxon>Paenibacillaceae</taxon>
        <taxon>Paenibacillus</taxon>
    </lineage>
</organism>
<accession>A0A329QZ51</accession>
<keyword evidence="7 18" id="KW-0418">Kinase</keyword>
<dbReference type="InterPro" id="IPR001789">
    <property type="entry name" value="Sig_transdc_resp-reg_receiver"/>
</dbReference>
<dbReference type="Gene3D" id="2.10.70.100">
    <property type="match status" value="1"/>
</dbReference>
<comment type="caution">
    <text evidence="18">The sequence shown here is derived from an EMBL/GenBank/DDBJ whole genome shotgun (WGS) entry which is preliminary data.</text>
</comment>